<dbReference type="AlphaFoldDB" id="E2AS46"/>
<protein>
    <submittedName>
        <fullName evidence="2">Uncharacterized protein</fullName>
    </submittedName>
</protein>
<dbReference type="Proteomes" id="UP000000311">
    <property type="component" value="Unassembled WGS sequence"/>
</dbReference>
<organism evidence="3">
    <name type="scientific">Camponotus floridanus</name>
    <name type="common">Florida carpenter ant</name>
    <dbReference type="NCBI Taxonomy" id="104421"/>
    <lineage>
        <taxon>Eukaryota</taxon>
        <taxon>Metazoa</taxon>
        <taxon>Ecdysozoa</taxon>
        <taxon>Arthropoda</taxon>
        <taxon>Hexapoda</taxon>
        <taxon>Insecta</taxon>
        <taxon>Pterygota</taxon>
        <taxon>Neoptera</taxon>
        <taxon>Endopterygota</taxon>
        <taxon>Hymenoptera</taxon>
        <taxon>Apocrita</taxon>
        <taxon>Aculeata</taxon>
        <taxon>Formicoidea</taxon>
        <taxon>Formicidae</taxon>
        <taxon>Formicinae</taxon>
        <taxon>Camponotus</taxon>
    </lineage>
</organism>
<gene>
    <name evidence="2" type="ORF">EAG_12052</name>
</gene>
<feature type="compositionally biased region" description="Basic and acidic residues" evidence="1">
    <location>
        <begin position="134"/>
        <end position="162"/>
    </location>
</feature>
<dbReference type="InParanoid" id="E2AS46"/>
<evidence type="ECO:0000256" key="1">
    <source>
        <dbReference type="SAM" id="MobiDB-lite"/>
    </source>
</evidence>
<sequence>MREKHTGVPYQRGGAAKGDEGGRARWETRTEKERKDVKQSNDEMHFPPVPSPSATLAPTRRSPGGKRRTKRGGSSVRGPRGGARRRLDERVGLLWLGGWREVMTAEVLSGSFVKKTRSTALRRAAGRKRRQKGRVSERGSEQRESDGEAATGERRREEKEVAARSGDGGWSVTAAAGAPATAAPAVARGGGSGGPRGTQTHPTGAAAMDKEYGLRSRLGNGEARQGKARRAKGGGGWAQLLLIVKRRIKKVEEKALGGRAGGWVEGGQRKRREK</sequence>
<feature type="compositionally biased region" description="Basic and acidic residues" evidence="1">
    <location>
        <begin position="17"/>
        <end position="45"/>
    </location>
</feature>
<feature type="compositionally biased region" description="Basic residues" evidence="1">
    <location>
        <begin position="124"/>
        <end position="133"/>
    </location>
</feature>
<dbReference type="EMBL" id="GL442221">
    <property type="protein sequence ID" value="EFN63746.1"/>
    <property type="molecule type" value="Genomic_DNA"/>
</dbReference>
<feature type="region of interest" description="Disordered" evidence="1">
    <location>
        <begin position="106"/>
        <end position="234"/>
    </location>
</feature>
<evidence type="ECO:0000313" key="2">
    <source>
        <dbReference type="EMBL" id="EFN63746.1"/>
    </source>
</evidence>
<feature type="region of interest" description="Disordered" evidence="1">
    <location>
        <begin position="1"/>
        <end position="89"/>
    </location>
</feature>
<evidence type="ECO:0000313" key="3">
    <source>
        <dbReference type="Proteomes" id="UP000000311"/>
    </source>
</evidence>
<name>E2AS46_CAMFO</name>
<proteinExistence type="predicted"/>
<feature type="region of interest" description="Disordered" evidence="1">
    <location>
        <begin position="255"/>
        <end position="274"/>
    </location>
</feature>
<reference evidence="2 3" key="1">
    <citation type="journal article" date="2010" name="Science">
        <title>Genomic comparison of the ants Camponotus floridanus and Harpegnathos saltator.</title>
        <authorList>
            <person name="Bonasio R."/>
            <person name="Zhang G."/>
            <person name="Ye C."/>
            <person name="Mutti N.S."/>
            <person name="Fang X."/>
            <person name="Qin N."/>
            <person name="Donahue G."/>
            <person name="Yang P."/>
            <person name="Li Q."/>
            <person name="Li C."/>
            <person name="Zhang P."/>
            <person name="Huang Z."/>
            <person name="Berger S.L."/>
            <person name="Reinberg D."/>
            <person name="Wang J."/>
            <person name="Liebig J."/>
        </authorList>
    </citation>
    <scope>NUCLEOTIDE SEQUENCE [LARGE SCALE GENOMIC DNA]</scope>
    <source>
        <strain evidence="3">C129</strain>
    </source>
</reference>
<feature type="compositionally biased region" description="Low complexity" evidence="1">
    <location>
        <begin position="172"/>
        <end position="187"/>
    </location>
</feature>
<accession>E2AS46</accession>
<keyword evidence="3" id="KW-1185">Reference proteome</keyword>